<dbReference type="EMBL" id="JAAGSC010000040">
    <property type="protein sequence ID" value="NDY95633.1"/>
    <property type="molecule type" value="Genomic_DNA"/>
</dbReference>
<evidence type="ECO:0000313" key="9">
    <source>
        <dbReference type="Proteomes" id="UP000484885"/>
    </source>
</evidence>
<dbReference type="Proteomes" id="UP000484885">
    <property type="component" value="Unassembled WGS sequence"/>
</dbReference>
<reference evidence="8 9" key="1">
    <citation type="submission" date="2020-02" db="EMBL/GenBank/DDBJ databases">
        <authorList>
            <person name="Zhang X.-Y."/>
        </authorList>
    </citation>
    <scope>NUCLEOTIDE SEQUENCE [LARGE SCALE GENOMIC DNA]</scope>
    <source>
        <strain evidence="8 9">C33</strain>
    </source>
</reference>
<dbReference type="AlphaFoldDB" id="A0A845UUW8"/>
<accession>A0A845UUW8</accession>
<feature type="domain" description="GGDEF" evidence="7">
    <location>
        <begin position="147"/>
        <end position="276"/>
    </location>
</feature>
<dbReference type="GO" id="GO:0043709">
    <property type="term" value="P:cell adhesion involved in single-species biofilm formation"/>
    <property type="evidence" value="ECO:0007669"/>
    <property type="project" value="TreeGrafter"/>
</dbReference>
<dbReference type="GO" id="GO:0046872">
    <property type="term" value="F:metal ion binding"/>
    <property type="evidence" value="ECO:0007669"/>
    <property type="project" value="UniProtKB-KW"/>
</dbReference>
<dbReference type="PANTHER" id="PTHR45138:SF9">
    <property type="entry name" value="DIGUANYLATE CYCLASE DGCM-RELATED"/>
    <property type="match status" value="1"/>
</dbReference>
<dbReference type="SMART" id="SM00267">
    <property type="entry name" value="GGDEF"/>
    <property type="match status" value="1"/>
</dbReference>
<evidence type="ECO:0000256" key="2">
    <source>
        <dbReference type="ARBA" id="ARBA00010587"/>
    </source>
</evidence>
<dbReference type="EC" id="2.7.7.65" evidence="3"/>
<evidence type="ECO:0000256" key="5">
    <source>
        <dbReference type="ARBA" id="ARBA00023004"/>
    </source>
</evidence>
<keyword evidence="4" id="KW-0479">Metal-binding</keyword>
<comment type="caution">
    <text evidence="8">The sequence shown here is derived from an EMBL/GenBank/DDBJ whole genome shotgun (WGS) entry which is preliminary data.</text>
</comment>
<dbReference type="RefSeq" id="WP_164211028.1">
    <property type="nucleotide sequence ID" value="NZ_JAAGSC010000040.1"/>
</dbReference>
<evidence type="ECO:0000313" key="8">
    <source>
        <dbReference type="EMBL" id="NDY95633.1"/>
    </source>
</evidence>
<dbReference type="GO" id="GO:0052621">
    <property type="term" value="F:diguanylate cyclase activity"/>
    <property type="evidence" value="ECO:0007669"/>
    <property type="project" value="UniProtKB-EC"/>
</dbReference>
<evidence type="ECO:0000256" key="1">
    <source>
        <dbReference type="ARBA" id="ARBA00001946"/>
    </source>
</evidence>
<dbReference type="FunFam" id="3.30.70.270:FF:000001">
    <property type="entry name" value="Diguanylate cyclase domain protein"/>
    <property type="match status" value="1"/>
</dbReference>
<dbReference type="InterPro" id="IPR050469">
    <property type="entry name" value="Diguanylate_Cyclase"/>
</dbReference>
<dbReference type="InterPro" id="IPR012312">
    <property type="entry name" value="Hemerythrin-like"/>
</dbReference>
<dbReference type="InterPro" id="IPR016131">
    <property type="entry name" value="Haemerythrin_Fe_BS"/>
</dbReference>
<gene>
    <name evidence="8" type="ORF">G3I74_07830</name>
</gene>
<keyword evidence="5" id="KW-0408">Iron</keyword>
<dbReference type="InterPro" id="IPR043128">
    <property type="entry name" value="Rev_trsase/Diguanyl_cyclase"/>
</dbReference>
<evidence type="ECO:0000256" key="4">
    <source>
        <dbReference type="ARBA" id="ARBA00022723"/>
    </source>
</evidence>
<organism evidence="8 9">
    <name type="scientific">Wenzhouxiangella limi</name>
    <dbReference type="NCBI Taxonomy" id="2707351"/>
    <lineage>
        <taxon>Bacteria</taxon>
        <taxon>Pseudomonadati</taxon>
        <taxon>Pseudomonadota</taxon>
        <taxon>Gammaproteobacteria</taxon>
        <taxon>Chromatiales</taxon>
        <taxon>Wenzhouxiangellaceae</taxon>
        <taxon>Wenzhouxiangella</taxon>
    </lineage>
</organism>
<dbReference type="Pfam" id="PF00990">
    <property type="entry name" value="GGDEF"/>
    <property type="match status" value="1"/>
</dbReference>
<dbReference type="PROSITE" id="PS00550">
    <property type="entry name" value="HEMERYTHRINS"/>
    <property type="match status" value="1"/>
</dbReference>
<dbReference type="NCBIfam" id="TIGR02481">
    <property type="entry name" value="hemeryth_dom"/>
    <property type="match status" value="1"/>
</dbReference>
<evidence type="ECO:0000256" key="6">
    <source>
        <dbReference type="ARBA" id="ARBA00034247"/>
    </source>
</evidence>
<dbReference type="NCBIfam" id="TIGR00254">
    <property type="entry name" value="GGDEF"/>
    <property type="match status" value="1"/>
</dbReference>
<sequence length="427" mass="48172">MKTTIINSELDLLCQQGRLSSEPIAVLDEQGEVAFINSAMQDVLPDGTLSATTRAALTGSKARRLITLARSDGQDRTSRQLFAIPLEHCRLVTLIEHEDDPRIKRLQAQLEEARKRSMTDALTGVWNRNQFDEFLHIEIPRAERYGQPICLLVLDIDHFKRVNDEHGHSVGDEVLRQVSDLIRQQIRLVDSLFRWGGEEFTVLLPNTSLSAARFIAERLRQAIGQFCFETAGVVTVSIGAAELERGETAEAWFSRADDALYEAKNLGRDQVVCAEANADRLIGGEYGDSPVLMPWKSIYESGHPLIDQQHRELFRMGNRLIAASLDETVGKEDFLRLADELIEHCAQHFSDEENILAEIGYEDLDQHHKAHNGLLTRARKLRNQARTGSVNTRDVIDFLVDKLVKQHMLTADMAFFPQLTKPAAEQN</sequence>
<dbReference type="GO" id="GO:0005886">
    <property type="term" value="C:plasma membrane"/>
    <property type="evidence" value="ECO:0007669"/>
    <property type="project" value="TreeGrafter"/>
</dbReference>
<dbReference type="PANTHER" id="PTHR45138">
    <property type="entry name" value="REGULATORY COMPONENTS OF SENSORY TRANSDUCTION SYSTEM"/>
    <property type="match status" value="1"/>
</dbReference>
<dbReference type="GO" id="GO:1902201">
    <property type="term" value="P:negative regulation of bacterial-type flagellum-dependent cell motility"/>
    <property type="evidence" value="ECO:0007669"/>
    <property type="project" value="TreeGrafter"/>
</dbReference>
<dbReference type="InterPro" id="IPR012827">
    <property type="entry name" value="Hemerythrin_metal-bd"/>
</dbReference>
<keyword evidence="9" id="KW-1185">Reference proteome</keyword>
<dbReference type="Pfam" id="PF01814">
    <property type="entry name" value="Hemerythrin"/>
    <property type="match status" value="1"/>
</dbReference>
<evidence type="ECO:0000256" key="3">
    <source>
        <dbReference type="ARBA" id="ARBA00012528"/>
    </source>
</evidence>
<dbReference type="InterPro" id="IPR000160">
    <property type="entry name" value="GGDEF_dom"/>
</dbReference>
<dbReference type="InterPro" id="IPR035938">
    <property type="entry name" value="Hemerythrin-like_sf"/>
</dbReference>
<comment type="catalytic activity">
    <reaction evidence="6">
        <text>2 GTP = 3',3'-c-di-GMP + 2 diphosphate</text>
        <dbReference type="Rhea" id="RHEA:24898"/>
        <dbReference type="ChEBI" id="CHEBI:33019"/>
        <dbReference type="ChEBI" id="CHEBI:37565"/>
        <dbReference type="ChEBI" id="CHEBI:58805"/>
        <dbReference type="EC" id="2.7.7.65"/>
    </reaction>
</comment>
<proteinExistence type="inferred from homology"/>
<comment type="similarity">
    <text evidence="2">Belongs to the hemerythrin family.</text>
</comment>
<dbReference type="SUPFAM" id="SSF47188">
    <property type="entry name" value="Hemerythrin-like"/>
    <property type="match status" value="1"/>
</dbReference>
<dbReference type="Gene3D" id="1.20.120.50">
    <property type="entry name" value="Hemerythrin-like"/>
    <property type="match status" value="1"/>
</dbReference>
<protein>
    <recommendedName>
        <fullName evidence="3">diguanylate cyclase</fullName>
        <ecNumber evidence="3">2.7.7.65</ecNumber>
    </recommendedName>
</protein>
<name>A0A845UUW8_9GAMM</name>
<dbReference type="PROSITE" id="PS50887">
    <property type="entry name" value="GGDEF"/>
    <property type="match status" value="1"/>
</dbReference>
<dbReference type="SUPFAM" id="SSF55073">
    <property type="entry name" value="Nucleotide cyclase"/>
    <property type="match status" value="1"/>
</dbReference>
<dbReference type="InterPro" id="IPR029787">
    <property type="entry name" value="Nucleotide_cyclase"/>
</dbReference>
<evidence type="ECO:0000259" key="7">
    <source>
        <dbReference type="PROSITE" id="PS50887"/>
    </source>
</evidence>
<comment type="cofactor">
    <cofactor evidence="1">
        <name>Mg(2+)</name>
        <dbReference type="ChEBI" id="CHEBI:18420"/>
    </cofactor>
</comment>
<dbReference type="CDD" id="cd12107">
    <property type="entry name" value="Hemerythrin"/>
    <property type="match status" value="1"/>
</dbReference>
<dbReference type="CDD" id="cd01949">
    <property type="entry name" value="GGDEF"/>
    <property type="match status" value="1"/>
</dbReference>
<dbReference type="Gene3D" id="3.30.70.270">
    <property type="match status" value="1"/>
</dbReference>